<keyword evidence="10" id="KW-1185">Reference proteome</keyword>
<dbReference type="Pfam" id="PF13181">
    <property type="entry name" value="TPR_8"/>
    <property type="match status" value="1"/>
</dbReference>
<gene>
    <name evidence="9" type="primary">prkC_3</name>
    <name evidence="9" type="ORF">Pan181_23170</name>
</gene>
<protein>
    <submittedName>
        <fullName evidence="9">Serine/threonine-protein kinase PrkC</fullName>
        <ecNumber evidence="9">2.7.11.1</ecNumber>
    </submittedName>
</protein>
<name>A0A518AN16_9BACT</name>
<dbReference type="Gene3D" id="1.10.510.10">
    <property type="entry name" value="Transferase(Phosphotransferase) domain 1"/>
    <property type="match status" value="1"/>
</dbReference>
<feature type="binding site" evidence="6">
    <location>
        <position position="123"/>
    </location>
    <ligand>
        <name>ATP</name>
        <dbReference type="ChEBI" id="CHEBI:30616"/>
    </ligand>
</feature>
<feature type="region of interest" description="Disordered" evidence="7">
    <location>
        <begin position="896"/>
        <end position="916"/>
    </location>
</feature>
<dbReference type="PROSITE" id="PS50005">
    <property type="entry name" value="TPR"/>
    <property type="match status" value="1"/>
</dbReference>
<dbReference type="SMART" id="SM00220">
    <property type="entry name" value="S_TKc"/>
    <property type="match status" value="1"/>
</dbReference>
<proteinExistence type="predicted"/>
<dbReference type="PROSITE" id="PS00108">
    <property type="entry name" value="PROTEIN_KINASE_ST"/>
    <property type="match status" value="1"/>
</dbReference>
<dbReference type="OrthoDB" id="6111975at2"/>
<dbReference type="InterPro" id="IPR008271">
    <property type="entry name" value="Ser/Thr_kinase_AS"/>
</dbReference>
<sequence length="916" mass="102067">MPDSGHTSTIESELSEQQQERLAQILDTYLQGIERGEPMSPEQLLEQHPEEASYLRGYLSGLKLFHQAAAAPATEAATRFHPEILGSQDTIGDFRLIRILGRGGMGVVYEAWQCSLQRKVALKVLPFTGNDDSVEIRRFKNEAQAAANIAHPHIVPVFSIGEEAGIHFYTMRLIEGPSLASLLDHLRVETIACHGETTAVELPADYDNCDHDVDRQQRDTELAIVGLNPSDRLSDRLRSVARLGAEAADALHAAHECGIVHRDVKPSNLLISNDGKLWITDFGLARCRDRDCNTQTGDIIGTMRYMSPEQARGQGDLVDHRTDIYSLGVTLYELATLNHPCPEVANPQWIIDGRRPVAKPLRSWNKHIPRDFETIVMKAISDEPGDRYRTALEFAEDLRRFEEGMPIKASPPSLLNRASKWARRHQRLATAAAMLIALLFAGQSFNNLLLANKNAEIASKNVAIDQALVSSEQNLRQALEVLDRFGARTVDQLAAIPGAEGLRFELLKDSLDYYNQFEGQVDPTSPTFDNIARAYSNMGMLSERLGETEVALTRYSTARQLWQQKLAADGNAPDSVLQLAKVCNRLALLLIQESRLDEADSSLRQAEQTLATKPIDQAKVPSNLVQLAVTKNNRGLWYKAKGNISQAIDCFEQSIHVLNHPQIEQSNDEDELRCLAASYNNLASLGSEVEFDQARRAYAWAIDIQRKLVALAPTNRLYQGELARTYSNLGYFLAQHQHWGDAKHSFRNAISIQQLLVQASPAAISYRRDWAISYNNLGMTQARVGEYQQALESFEQAYKIEKMLLNVVEQDPKLLSDLGSVCNNLGLLFQEQHDFQRAETAYAEALRYQRNASLQVPGSSSYRELVENHADNYVHCLLSQDKAAEADKLIDEQQAWGTSQVAAAKSRPAGSGVGKP</sequence>
<dbReference type="KEGG" id="amuc:Pan181_23170"/>
<dbReference type="PROSITE" id="PS50011">
    <property type="entry name" value="PROTEIN_KINASE_DOM"/>
    <property type="match status" value="1"/>
</dbReference>
<feature type="repeat" description="TPR" evidence="5">
    <location>
        <begin position="771"/>
        <end position="804"/>
    </location>
</feature>
<dbReference type="EMBL" id="CP036278">
    <property type="protein sequence ID" value="QDU56113.1"/>
    <property type="molecule type" value="Genomic_DNA"/>
</dbReference>
<dbReference type="InterPro" id="IPR000719">
    <property type="entry name" value="Prot_kinase_dom"/>
</dbReference>
<evidence type="ECO:0000256" key="3">
    <source>
        <dbReference type="ARBA" id="ARBA00022777"/>
    </source>
</evidence>
<evidence type="ECO:0000256" key="7">
    <source>
        <dbReference type="SAM" id="MobiDB-lite"/>
    </source>
</evidence>
<dbReference type="Proteomes" id="UP000315750">
    <property type="component" value="Chromosome"/>
</dbReference>
<accession>A0A518AN16</accession>
<dbReference type="GO" id="GO:0005524">
    <property type="term" value="F:ATP binding"/>
    <property type="evidence" value="ECO:0007669"/>
    <property type="project" value="UniProtKB-UniRule"/>
</dbReference>
<dbReference type="Pfam" id="PF00069">
    <property type="entry name" value="Pkinase"/>
    <property type="match status" value="1"/>
</dbReference>
<evidence type="ECO:0000259" key="8">
    <source>
        <dbReference type="PROSITE" id="PS50011"/>
    </source>
</evidence>
<dbReference type="InterPro" id="IPR011990">
    <property type="entry name" value="TPR-like_helical_dom_sf"/>
</dbReference>
<dbReference type="SUPFAM" id="SSF56112">
    <property type="entry name" value="Protein kinase-like (PK-like)"/>
    <property type="match status" value="1"/>
</dbReference>
<dbReference type="Gene3D" id="3.30.200.20">
    <property type="entry name" value="Phosphorylase Kinase, domain 1"/>
    <property type="match status" value="1"/>
</dbReference>
<evidence type="ECO:0000256" key="5">
    <source>
        <dbReference type="PROSITE-ProRule" id="PRU00339"/>
    </source>
</evidence>
<feature type="domain" description="Protein kinase" evidence="8">
    <location>
        <begin position="94"/>
        <end position="401"/>
    </location>
</feature>
<reference evidence="9 10" key="1">
    <citation type="submission" date="2019-02" db="EMBL/GenBank/DDBJ databases">
        <title>Deep-cultivation of Planctomycetes and their phenomic and genomic characterization uncovers novel biology.</title>
        <authorList>
            <person name="Wiegand S."/>
            <person name="Jogler M."/>
            <person name="Boedeker C."/>
            <person name="Pinto D."/>
            <person name="Vollmers J."/>
            <person name="Rivas-Marin E."/>
            <person name="Kohn T."/>
            <person name="Peeters S.H."/>
            <person name="Heuer A."/>
            <person name="Rast P."/>
            <person name="Oberbeckmann S."/>
            <person name="Bunk B."/>
            <person name="Jeske O."/>
            <person name="Meyerdierks A."/>
            <person name="Storesund J.E."/>
            <person name="Kallscheuer N."/>
            <person name="Luecker S."/>
            <person name="Lage O.M."/>
            <person name="Pohl T."/>
            <person name="Merkel B.J."/>
            <person name="Hornburger P."/>
            <person name="Mueller R.-W."/>
            <person name="Bruemmer F."/>
            <person name="Labrenz M."/>
            <person name="Spormann A.M."/>
            <person name="Op den Camp H."/>
            <person name="Overmann J."/>
            <person name="Amann R."/>
            <person name="Jetten M.S.M."/>
            <person name="Mascher T."/>
            <person name="Medema M.H."/>
            <person name="Devos D.P."/>
            <person name="Kaster A.-K."/>
            <person name="Ovreas L."/>
            <person name="Rohde M."/>
            <person name="Galperin M.Y."/>
            <person name="Jogler C."/>
        </authorList>
    </citation>
    <scope>NUCLEOTIDE SEQUENCE [LARGE SCALE GENOMIC DNA]</scope>
    <source>
        <strain evidence="9 10">Pan181</strain>
    </source>
</reference>
<dbReference type="PROSITE" id="PS50293">
    <property type="entry name" value="TPR_REGION"/>
    <property type="match status" value="1"/>
</dbReference>
<dbReference type="Gene3D" id="1.25.40.10">
    <property type="entry name" value="Tetratricopeptide repeat domain"/>
    <property type="match status" value="3"/>
</dbReference>
<dbReference type="SMART" id="SM00028">
    <property type="entry name" value="TPR"/>
    <property type="match status" value="7"/>
</dbReference>
<keyword evidence="2 6" id="KW-0547">Nucleotide-binding</keyword>
<dbReference type="PANTHER" id="PTHR43289">
    <property type="entry name" value="MITOGEN-ACTIVATED PROTEIN KINASE KINASE KINASE 20-RELATED"/>
    <property type="match status" value="1"/>
</dbReference>
<dbReference type="PANTHER" id="PTHR43289:SF34">
    <property type="entry name" value="SERINE_THREONINE-PROTEIN KINASE YBDM-RELATED"/>
    <property type="match status" value="1"/>
</dbReference>
<dbReference type="PROSITE" id="PS00107">
    <property type="entry name" value="PROTEIN_KINASE_ATP"/>
    <property type="match status" value="1"/>
</dbReference>
<dbReference type="EC" id="2.7.11.1" evidence="9"/>
<dbReference type="AlphaFoldDB" id="A0A518AN16"/>
<keyword evidence="3 9" id="KW-0418">Kinase</keyword>
<evidence type="ECO:0000313" key="9">
    <source>
        <dbReference type="EMBL" id="QDU56113.1"/>
    </source>
</evidence>
<organism evidence="9 10">
    <name type="scientific">Aeoliella mucimassa</name>
    <dbReference type="NCBI Taxonomy" id="2527972"/>
    <lineage>
        <taxon>Bacteria</taxon>
        <taxon>Pseudomonadati</taxon>
        <taxon>Planctomycetota</taxon>
        <taxon>Planctomycetia</taxon>
        <taxon>Pirellulales</taxon>
        <taxon>Lacipirellulaceae</taxon>
        <taxon>Aeoliella</taxon>
    </lineage>
</organism>
<evidence type="ECO:0000256" key="4">
    <source>
        <dbReference type="ARBA" id="ARBA00022840"/>
    </source>
</evidence>
<evidence type="ECO:0000313" key="10">
    <source>
        <dbReference type="Proteomes" id="UP000315750"/>
    </source>
</evidence>
<keyword evidence="4 6" id="KW-0067">ATP-binding</keyword>
<evidence type="ECO:0000256" key="6">
    <source>
        <dbReference type="PROSITE-ProRule" id="PRU10141"/>
    </source>
</evidence>
<dbReference type="SUPFAM" id="SSF48452">
    <property type="entry name" value="TPR-like"/>
    <property type="match status" value="2"/>
</dbReference>
<evidence type="ECO:0000256" key="2">
    <source>
        <dbReference type="ARBA" id="ARBA00022741"/>
    </source>
</evidence>
<dbReference type="InterPro" id="IPR019734">
    <property type="entry name" value="TPR_rpt"/>
</dbReference>
<dbReference type="CDD" id="cd14014">
    <property type="entry name" value="STKc_PknB_like"/>
    <property type="match status" value="1"/>
</dbReference>
<dbReference type="InterPro" id="IPR017441">
    <property type="entry name" value="Protein_kinase_ATP_BS"/>
</dbReference>
<keyword evidence="5" id="KW-0802">TPR repeat</keyword>
<dbReference type="RefSeq" id="WP_145246871.1">
    <property type="nucleotide sequence ID" value="NZ_CP036278.1"/>
</dbReference>
<dbReference type="GO" id="GO:0004674">
    <property type="term" value="F:protein serine/threonine kinase activity"/>
    <property type="evidence" value="ECO:0007669"/>
    <property type="project" value="UniProtKB-EC"/>
</dbReference>
<dbReference type="InterPro" id="IPR011009">
    <property type="entry name" value="Kinase-like_dom_sf"/>
</dbReference>
<evidence type="ECO:0000256" key="1">
    <source>
        <dbReference type="ARBA" id="ARBA00022679"/>
    </source>
</evidence>
<keyword evidence="1 9" id="KW-0808">Transferase</keyword>